<feature type="region of interest" description="Disordered" evidence="3">
    <location>
        <begin position="1"/>
        <end position="22"/>
    </location>
</feature>
<keyword evidence="5" id="KW-1185">Reference proteome</keyword>
<dbReference type="PANTHER" id="PTHR48051">
    <property type="match status" value="1"/>
</dbReference>
<accession>A0ABM1XZK1</accession>
<dbReference type="Proteomes" id="UP000069940">
    <property type="component" value="Unassembled WGS sequence"/>
</dbReference>
<dbReference type="SMART" id="SM00369">
    <property type="entry name" value="LRR_TYP"/>
    <property type="match status" value="3"/>
</dbReference>
<dbReference type="InterPro" id="IPR003591">
    <property type="entry name" value="Leu-rich_rpt_typical-subtyp"/>
</dbReference>
<reference evidence="4" key="2">
    <citation type="submission" date="2025-05" db="UniProtKB">
        <authorList>
            <consortium name="EnsemblMetazoa"/>
        </authorList>
    </citation>
    <scope>IDENTIFICATION</scope>
    <source>
        <strain evidence="4">Foshan</strain>
    </source>
</reference>
<dbReference type="PANTHER" id="PTHR48051:SF41">
    <property type="entry name" value="LEUCINE-RICH REPEAT-CONTAINING PROTEIN 40"/>
    <property type="match status" value="1"/>
</dbReference>
<dbReference type="InterPro" id="IPR050216">
    <property type="entry name" value="LRR_domain-containing"/>
</dbReference>
<dbReference type="PROSITE" id="PS51450">
    <property type="entry name" value="LRR"/>
    <property type="match status" value="1"/>
</dbReference>
<organism evidence="4 5">
    <name type="scientific">Aedes albopictus</name>
    <name type="common">Asian tiger mosquito</name>
    <name type="synonym">Stegomyia albopicta</name>
    <dbReference type="NCBI Taxonomy" id="7160"/>
    <lineage>
        <taxon>Eukaryota</taxon>
        <taxon>Metazoa</taxon>
        <taxon>Ecdysozoa</taxon>
        <taxon>Arthropoda</taxon>
        <taxon>Hexapoda</taxon>
        <taxon>Insecta</taxon>
        <taxon>Pterygota</taxon>
        <taxon>Neoptera</taxon>
        <taxon>Endopterygota</taxon>
        <taxon>Diptera</taxon>
        <taxon>Nematocera</taxon>
        <taxon>Culicoidea</taxon>
        <taxon>Culicidae</taxon>
        <taxon>Culicinae</taxon>
        <taxon>Aedini</taxon>
        <taxon>Aedes</taxon>
        <taxon>Stegomyia</taxon>
    </lineage>
</organism>
<dbReference type="GeneID" id="109409132"/>
<evidence type="ECO:0000256" key="3">
    <source>
        <dbReference type="SAM" id="MobiDB-lite"/>
    </source>
</evidence>
<reference evidence="5" key="1">
    <citation type="journal article" date="2015" name="Proc. Natl. Acad. Sci. U.S.A.">
        <title>Genome sequence of the Asian Tiger mosquito, Aedes albopictus, reveals insights into its biology, genetics, and evolution.</title>
        <authorList>
            <person name="Chen X.G."/>
            <person name="Jiang X."/>
            <person name="Gu J."/>
            <person name="Xu M."/>
            <person name="Wu Y."/>
            <person name="Deng Y."/>
            <person name="Zhang C."/>
            <person name="Bonizzoni M."/>
            <person name="Dermauw W."/>
            <person name="Vontas J."/>
            <person name="Armbruster P."/>
            <person name="Huang X."/>
            <person name="Yang Y."/>
            <person name="Zhang H."/>
            <person name="He W."/>
            <person name="Peng H."/>
            <person name="Liu Y."/>
            <person name="Wu K."/>
            <person name="Chen J."/>
            <person name="Lirakis M."/>
            <person name="Topalis P."/>
            <person name="Van Leeuwen T."/>
            <person name="Hall A.B."/>
            <person name="Jiang X."/>
            <person name="Thorpe C."/>
            <person name="Mueller R.L."/>
            <person name="Sun C."/>
            <person name="Waterhouse R.M."/>
            <person name="Yan G."/>
            <person name="Tu Z.J."/>
            <person name="Fang X."/>
            <person name="James A.A."/>
        </authorList>
    </citation>
    <scope>NUCLEOTIDE SEQUENCE [LARGE SCALE GENOMIC DNA]</scope>
    <source>
        <strain evidence="5">Foshan</strain>
    </source>
</reference>
<sequence>MAGVILSSSLRWPSTSHSNRRSGNQSLSWIRAAMSNNFVGPMLLVTILFSIAPQELLARNLTCTEKPEAFWQDQPESWCLIEDVDLEESSEDINFPEVPKIYLRNFNVSYLSPTLLFKMKSVQHFTVEHCTMTKLFMKPTLSSMEIKNSDISEVIIDKDSNYELLNFSLEGIYRKTFPNNFIRLTHLEELSIRHNDLPKFNMRQLNGLVKLKTLDLSYDKVEQLLIPEALNLPNLKELYLAENHLQKLPISIRRLKTLESLNLHSNQIAFLEMSHFNGLNNLKKLVLSGNKLQISTMEPVHLPSLEKLEMIGCGLKELDMLYWKLPALRYFNVYDNSLVAINNFPESFTKELVFVPVGNRWSCLKLEAISSKVTIKVKERDHYCEHKVADICCNGGNIDFNLVDTLDRKVQMLKFQNSILYEKLEMTNEKLEKVIGVVDQRVV</sequence>
<protein>
    <submittedName>
        <fullName evidence="4">Uncharacterized protein</fullName>
    </submittedName>
</protein>
<evidence type="ECO:0000313" key="5">
    <source>
        <dbReference type="Proteomes" id="UP000069940"/>
    </source>
</evidence>
<dbReference type="Gene3D" id="3.80.10.10">
    <property type="entry name" value="Ribonuclease Inhibitor"/>
    <property type="match status" value="1"/>
</dbReference>
<dbReference type="SUPFAM" id="SSF52058">
    <property type="entry name" value="L domain-like"/>
    <property type="match status" value="1"/>
</dbReference>
<dbReference type="RefSeq" id="XP_019538091.3">
    <property type="nucleotide sequence ID" value="XM_019682546.3"/>
</dbReference>
<dbReference type="InterPro" id="IPR001611">
    <property type="entry name" value="Leu-rich_rpt"/>
</dbReference>
<keyword evidence="2" id="KW-0677">Repeat</keyword>
<keyword evidence="1" id="KW-0433">Leucine-rich repeat</keyword>
<proteinExistence type="predicted"/>
<dbReference type="InterPro" id="IPR032675">
    <property type="entry name" value="LRR_dom_sf"/>
</dbReference>
<evidence type="ECO:0000313" key="4">
    <source>
        <dbReference type="EnsemblMetazoa" id="AALFPA23_004313.P5204"/>
    </source>
</evidence>
<dbReference type="Pfam" id="PF13855">
    <property type="entry name" value="LRR_8"/>
    <property type="match status" value="1"/>
</dbReference>
<evidence type="ECO:0000256" key="1">
    <source>
        <dbReference type="ARBA" id="ARBA00022614"/>
    </source>
</evidence>
<name>A0ABM1XZK1_AEDAL</name>
<evidence type="ECO:0000256" key="2">
    <source>
        <dbReference type="ARBA" id="ARBA00022737"/>
    </source>
</evidence>
<dbReference type="EnsemblMetazoa" id="AALFPA23_004313.R5204">
    <property type="protein sequence ID" value="AALFPA23_004313.P5204"/>
    <property type="gene ID" value="AALFPA23_004313"/>
</dbReference>